<evidence type="ECO:0000313" key="2">
    <source>
        <dbReference type="EMBL" id="QII82430.1"/>
    </source>
</evidence>
<dbReference type="InterPro" id="IPR036291">
    <property type="entry name" value="NAD(P)-bd_dom_sf"/>
</dbReference>
<dbReference type="InterPro" id="IPR016040">
    <property type="entry name" value="NAD(P)-bd_dom"/>
</dbReference>
<evidence type="ECO:0000313" key="3">
    <source>
        <dbReference type="Proteomes" id="UP000501451"/>
    </source>
</evidence>
<reference evidence="2 3" key="1">
    <citation type="journal article" date="2017" name="Int. J. Syst. Evol. Microbiol.">
        <title>Jeotgalibaca porci sp. nov. and Jeotgalibaca arthritidis sp. nov., isolated from pigs, and emended description of the genus Jeotgalibaca.</title>
        <authorList>
            <person name="Zamora L."/>
            <person name="Perez-Sancho M."/>
            <person name="Dominguez L."/>
            <person name="Fernandez-Garayzabal J.F."/>
            <person name="Vela A.I."/>
        </authorList>
    </citation>
    <scope>NUCLEOTIDE SEQUENCE [LARGE SCALE GENOMIC DNA]</scope>
    <source>
        <strain evidence="2 3">CECT 9157</strain>
    </source>
</reference>
<keyword evidence="3" id="KW-1185">Reference proteome</keyword>
<dbReference type="Gene3D" id="3.40.50.720">
    <property type="entry name" value="NAD(P)-binding Rossmann-like Domain"/>
    <property type="match status" value="1"/>
</dbReference>
<accession>A0A6G7KB03</accession>
<proteinExistence type="predicted"/>
<gene>
    <name evidence="2" type="ORF">G7057_08275</name>
</gene>
<name>A0A6G7KB03_9LACT</name>
<organism evidence="2 3">
    <name type="scientific">Jeotgalibaca arthritidis</name>
    <dbReference type="NCBI Taxonomy" id="1868794"/>
    <lineage>
        <taxon>Bacteria</taxon>
        <taxon>Bacillati</taxon>
        <taxon>Bacillota</taxon>
        <taxon>Bacilli</taxon>
        <taxon>Lactobacillales</taxon>
        <taxon>Carnobacteriaceae</taxon>
        <taxon>Jeotgalibaca</taxon>
    </lineage>
</organism>
<dbReference type="EMBL" id="CP049740">
    <property type="protein sequence ID" value="QII82430.1"/>
    <property type="molecule type" value="Genomic_DNA"/>
</dbReference>
<dbReference type="KEGG" id="jar:G7057_08275"/>
<sequence>MTVIGLDNLNDYYDPALKDERLKTLLPEEKFTFIKGDISDKDFIMSLFETEKFDVVVNLAAQVLTSSRNRHLGMRTKS</sequence>
<protein>
    <submittedName>
        <fullName evidence="2">NAD-dependent epimerase/dehydratase family protein</fullName>
    </submittedName>
</protein>
<dbReference type="AlphaFoldDB" id="A0A6G7KB03"/>
<dbReference type="Proteomes" id="UP000501451">
    <property type="component" value="Chromosome"/>
</dbReference>
<feature type="domain" description="NAD(P)-binding" evidence="1">
    <location>
        <begin position="21"/>
        <end position="63"/>
    </location>
</feature>
<dbReference type="Pfam" id="PF16363">
    <property type="entry name" value="GDP_Man_Dehyd"/>
    <property type="match status" value="1"/>
</dbReference>
<evidence type="ECO:0000259" key="1">
    <source>
        <dbReference type="Pfam" id="PF16363"/>
    </source>
</evidence>
<dbReference type="SUPFAM" id="SSF51735">
    <property type="entry name" value="NAD(P)-binding Rossmann-fold domains"/>
    <property type="match status" value="1"/>
</dbReference>